<dbReference type="InterPro" id="IPR011989">
    <property type="entry name" value="ARM-like"/>
</dbReference>
<evidence type="ECO:0000256" key="7">
    <source>
        <dbReference type="ARBA" id="ARBA00047899"/>
    </source>
</evidence>
<dbReference type="PROSITE" id="PS00107">
    <property type="entry name" value="PROTEIN_KINASE_ATP"/>
    <property type="match status" value="1"/>
</dbReference>
<evidence type="ECO:0000256" key="6">
    <source>
        <dbReference type="ARBA" id="ARBA00022840"/>
    </source>
</evidence>
<evidence type="ECO:0000256" key="4">
    <source>
        <dbReference type="ARBA" id="ARBA00022741"/>
    </source>
</evidence>
<dbReference type="Pfam" id="PF00069">
    <property type="entry name" value="Pkinase"/>
    <property type="match status" value="1"/>
</dbReference>
<keyword evidence="2" id="KW-0723">Serine/threonine-protein kinase</keyword>
<organism evidence="11 12">
    <name type="scientific">Dunaliella salina</name>
    <name type="common">Green alga</name>
    <name type="synonym">Protococcus salinus</name>
    <dbReference type="NCBI Taxonomy" id="3046"/>
    <lineage>
        <taxon>Eukaryota</taxon>
        <taxon>Viridiplantae</taxon>
        <taxon>Chlorophyta</taxon>
        <taxon>core chlorophytes</taxon>
        <taxon>Chlorophyceae</taxon>
        <taxon>CS clade</taxon>
        <taxon>Chlamydomonadales</taxon>
        <taxon>Dunaliellaceae</taxon>
        <taxon>Dunaliella</taxon>
    </lineage>
</organism>
<comment type="catalytic activity">
    <reaction evidence="7">
        <text>L-threonyl-[protein] + ATP = O-phospho-L-threonyl-[protein] + ADP + H(+)</text>
        <dbReference type="Rhea" id="RHEA:46608"/>
        <dbReference type="Rhea" id="RHEA-COMP:11060"/>
        <dbReference type="Rhea" id="RHEA-COMP:11605"/>
        <dbReference type="ChEBI" id="CHEBI:15378"/>
        <dbReference type="ChEBI" id="CHEBI:30013"/>
        <dbReference type="ChEBI" id="CHEBI:30616"/>
        <dbReference type="ChEBI" id="CHEBI:61977"/>
        <dbReference type="ChEBI" id="CHEBI:456216"/>
        <dbReference type="EC" id="2.7.11.1"/>
    </reaction>
</comment>
<dbReference type="SUPFAM" id="SSF48371">
    <property type="entry name" value="ARM repeat"/>
    <property type="match status" value="1"/>
</dbReference>
<protein>
    <recommendedName>
        <fullName evidence="1">non-specific serine/threonine protein kinase</fullName>
        <ecNumber evidence="1">2.7.11.1</ecNumber>
    </recommendedName>
</protein>
<keyword evidence="12" id="KW-1185">Reference proteome</keyword>
<sequence length="617" mass="68459">MNNKPKVGEGQHRPHFPELLSLLRNEPRQSQQQEAALLEEVAVQFSGVYEFVGHNNPSAKHFGELFDALVAYRLKHAQWRAAMRPEHLMQVLQCVRLMSRDETLRRKLDADALKGIFEVFDREASAHFSGSITPFQVEILTEIASILKRLAGEEWGLDELVRCQVHPVLLRLLHSNDPTVLPLVLVALIGFAAHKDHYALVANTEGLDVVLHILQHYDLPFKRLAADLLALLARREAVVSELLAMNGLGRLVGQLQSGDAALTQSLLRVVCYMANGGAALQEMYQTGTIPILLSLVAAVVRDLAASPAASALPSSRITDMQLVCTALTRIAEDDELAYSIRQCNGVTLLGKLLLVQPAPTQDAKSAERAAREVDSLRAYAFRALRFLFSMERNRKVFKRLFPPDLFAAFIDVGHYTANLNAYAQLVSIFDDLSEKQRAGVAAALDDISSDREADALRTVKGGQYVVLEMLGKGAYGAVYRARRARGEALVALKEIPLSDMSIFGATDAERSAGLGRMCKEVEILSSLDHPNIVQYYESFADGPYLYIVMELVEGSSLLDHITSLAEKGRRMPESDIWQEHYTEEHLVYHTTMTDPIGRAPGVPQELKSADIFWLPNE</sequence>
<evidence type="ECO:0000256" key="5">
    <source>
        <dbReference type="ARBA" id="ARBA00022777"/>
    </source>
</evidence>
<accession>A0ABQ7H1C4</accession>
<reference evidence="11" key="1">
    <citation type="submission" date="2017-08" db="EMBL/GenBank/DDBJ databases">
        <authorList>
            <person name="Polle J.E."/>
            <person name="Barry K."/>
            <person name="Cushman J."/>
            <person name="Schmutz J."/>
            <person name="Tran D."/>
            <person name="Hathwaick L.T."/>
            <person name="Yim W.C."/>
            <person name="Jenkins J."/>
            <person name="Mckie-Krisberg Z.M."/>
            <person name="Prochnik S."/>
            <person name="Lindquist E."/>
            <person name="Dockter R.B."/>
            <person name="Adam C."/>
            <person name="Molina H."/>
            <person name="Bunkerborg J."/>
            <person name="Jin E."/>
            <person name="Buchheim M."/>
            <person name="Magnuson J."/>
        </authorList>
    </citation>
    <scope>NUCLEOTIDE SEQUENCE</scope>
    <source>
        <strain evidence="11">CCAP 19/18</strain>
    </source>
</reference>
<dbReference type="InterPro" id="IPR011009">
    <property type="entry name" value="Kinase-like_dom_sf"/>
</dbReference>
<keyword evidence="3" id="KW-0808">Transferase</keyword>
<evidence type="ECO:0000256" key="9">
    <source>
        <dbReference type="PROSITE-ProRule" id="PRU10141"/>
    </source>
</evidence>
<dbReference type="Gene3D" id="1.25.10.10">
    <property type="entry name" value="Leucine-rich Repeat Variant"/>
    <property type="match status" value="1"/>
</dbReference>
<keyword evidence="6 9" id="KW-0067">ATP-binding</keyword>
<keyword evidence="4 9" id="KW-0547">Nucleotide-binding</keyword>
<dbReference type="InterPro" id="IPR051131">
    <property type="entry name" value="NEK_Ser/Thr_kinase_NIMA"/>
</dbReference>
<evidence type="ECO:0000256" key="8">
    <source>
        <dbReference type="ARBA" id="ARBA00048679"/>
    </source>
</evidence>
<evidence type="ECO:0000256" key="3">
    <source>
        <dbReference type="ARBA" id="ARBA00022679"/>
    </source>
</evidence>
<name>A0ABQ7H1C4_DUNSA</name>
<dbReference type="InterPro" id="IPR017441">
    <property type="entry name" value="Protein_kinase_ATP_BS"/>
</dbReference>
<comment type="caution">
    <text evidence="11">The sequence shown here is derived from an EMBL/GenBank/DDBJ whole genome shotgun (WGS) entry which is preliminary data.</text>
</comment>
<evidence type="ECO:0000313" key="11">
    <source>
        <dbReference type="EMBL" id="KAF5840663.1"/>
    </source>
</evidence>
<evidence type="ECO:0000256" key="1">
    <source>
        <dbReference type="ARBA" id="ARBA00012513"/>
    </source>
</evidence>
<dbReference type="SMART" id="SM00220">
    <property type="entry name" value="S_TKc"/>
    <property type="match status" value="1"/>
</dbReference>
<dbReference type="InterPro" id="IPR016024">
    <property type="entry name" value="ARM-type_fold"/>
</dbReference>
<dbReference type="Gene3D" id="1.10.510.10">
    <property type="entry name" value="Transferase(Phosphotransferase) domain 1"/>
    <property type="match status" value="1"/>
</dbReference>
<dbReference type="PANTHER" id="PTHR44899">
    <property type="entry name" value="CAMK FAMILY PROTEIN KINASE"/>
    <property type="match status" value="1"/>
</dbReference>
<proteinExistence type="predicted"/>
<feature type="domain" description="Protein kinase" evidence="10">
    <location>
        <begin position="464"/>
        <end position="617"/>
    </location>
</feature>
<dbReference type="InterPro" id="IPR000719">
    <property type="entry name" value="Prot_kinase_dom"/>
</dbReference>
<dbReference type="SUPFAM" id="SSF56112">
    <property type="entry name" value="Protein kinase-like (PK-like)"/>
    <property type="match status" value="1"/>
</dbReference>
<evidence type="ECO:0000259" key="10">
    <source>
        <dbReference type="PROSITE" id="PS50011"/>
    </source>
</evidence>
<dbReference type="Proteomes" id="UP000815325">
    <property type="component" value="Unassembled WGS sequence"/>
</dbReference>
<feature type="binding site" evidence="9">
    <location>
        <position position="493"/>
    </location>
    <ligand>
        <name>ATP</name>
        <dbReference type="ChEBI" id="CHEBI:30616"/>
    </ligand>
</feature>
<dbReference type="PANTHER" id="PTHR44899:SF7">
    <property type="entry name" value="NIMA-RELATED KINASE"/>
    <property type="match status" value="1"/>
</dbReference>
<keyword evidence="5" id="KW-0418">Kinase</keyword>
<gene>
    <name evidence="11" type="ORF">DUNSADRAFT_15906</name>
</gene>
<comment type="catalytic activity">
    <reaction evidence="8">
        <text>L-seryl-[protein] + ATP = O-phospho-L-seryl-[protein] + ADP + H(+)</text>
        <dbReference type="Rhea" id="RHEA:17989"/>
        <dbReference type="Rhea" id="RHEA-COMP:9863"/>
        <dbReference type="Rhea" id="RHEA-COMP:11604"/>
        <dbReference type="ChEBI" id="CHEBI:15378"/>
        <dbReference type="ChEBI" id="CHEBI:29999"/>
        <dbReference type="ChEBI" id="CHEBI:30616"/>
        <dbReference type="ChEBI" id="CHEBI:83421"/>
        <dbReference type="ChEBI" id="CHEBI:456216"/>
        <dbReference type="EC" id="2.7.11.1"/>
    </reaction>
</comment>
<evidence type="ECO:0000256" key="2">
    <source>
        <dbReference type="ARBA" id="ARBA00022527"/>
    </source>
</evidence>
<dbReference type="PROSITE" id="PS50011">
    <property type="entry name" value="PROTEIN_KINASE_DOM"/>
    <property type="match status" value="1"/>
</dbReference>
<dbReference type="EC" id="2.7.11.1" evidence="1"/>
<evidence type="ECO:0000313" key="12">
    <source>
        <dbReference type="Proteomes" id="UP000815325"/>
    </source>
</evidence>
<dbReference type="EMBL" id="MU069506">
    <property type="protein sequence ID" value="KAF5840663.1"/>
    <property type="molecule type" value="Genomic_DNA"/>
</dbReference>